<comment type="caution">
    <text evidence="1">The sequence shown here is derived from an EMBL/GenBank/DDBJ whole genome shotgun (WGS) entry which is preliminary data.</text>
</comment>
<gene>
    <name evidence="1" type="ORF">RRG08_048520</name>
</gene>
<accession>A0AAE1B5W0</accession>
<dbReference type="Proteomes" id="UP001283361">
    <property type="component" value="Unassembled WGS sequence"/>
</dbReference>
<reference evidence="1" key="1">
    <citation type="journal article" date="2023" name="G3 (Bethesda)">
        <title>A reference genome for the long-term kleptoplast-retaining sea slug Elysia crispata morphotype clarki.</title>
        <authorList>
            <person name="Eastman K.E."/>
            <person name="Pendleton A.L."/>
            <person name="Shaikh M.A."/>
            <person name="Suttiyut T."/>
            <person name="Ogas R."/>
            <person name="Tomko P."/>
            <person name="Gavelis G."/>
            <person name="Widhalm J.R."/>
            <person name="Wisecaver J.H."/>
        </authorList>
    </citation>
    <scope>NUCLEOTIDE SEQUENCE</scope>
    <source>
        <strain evidence="1">ECLA1</strain>
    </source>
</reference>
<evidence type="ECO:0000313" key="2">
    <source>
        <dbReference type="Proteomes" id="UP001283361"/>
    </source>
</evidence>
<name>A0AAE1B5W0_9GAST</name>
<dbReference type="AlphaFoldDB" id="A0AAE1B5W0"/>
<organism evidence="1 2">
    <name type="scientific">Elysia crispata</name>
    <name type="common">lettuce slug</name>
    <dbReference type="NCBI Taxonomy" id="231223"/>
    <lineage>
        <taxon>Eukaryota</taxon>
        <taxon>Metazoa</taxon>
        <taxon>Spiralia</taxon>
        <taxon>Lophotrochozoa</taxon>
        <taxon>Mollusca</taxon>
        <taxon>Gastropoda</taxon>
        <taxon>Heterobranchia</taxon>
        <taxon>Euthyneura</taxon>
        <taxon>Panpulmonata</taxon>
        <taxon>Sacoglossa</taxon>
        <taxon>Placobranchoidea</taxon>
        <taxon>Plakobranchidae</taxon>
        <taxon>Elysia</taxon>
    </lineage>
</organism>
<sequence length="74" mass="8454">MFDTTFVSSTSSLLPCSDQTSFSSHLLDPVLSSFNRSRLLALLIVQPVELLFAHRLVLYREKGYQGTRRCIFNE</sequence>
<evidence type="ECO:0000313" key="1">
    <source>
        <dbReference type="EMBL" id="KAK3799795.1"/>
    </source>
</evidence>
<proteinExistence type="predicted"/>
<keyword evidence="2" id="KW-1185">Reference proteome</keyword>
<protein>
    <submittedName>
        <fullName evidence="1">Uncharacterized protein</fullName>
    </submittedName>
</protein>
<dbReference type="EMBL" id="JAWDGP010000534">
    <property type="protein sequence ID" value="KAK3799795.1"/>
    <property type="molecule type" value="Genomic_DNA"/>
</dbReference>